<keyword evidence="2" id="KW-0378">Hydrolase</keyword>
<reference evidence="4" key="1">
    <citation type="submission" date="2019-11" db="EMBL/GenBank/DDBJ databases">
        <authorList>
            <person name="Feng L."/>
        </authorList>
    </citation>
    <scope>NUCLEOTIDE SEQUENCE</scope>
    <source>
        <strain evidence="4">AundefinedLFYP135</strain>
    </source>
</reference>
<dbReference type="GO" id="GO:0016042">
    <property type="term" value="P:lipid catabolic process"/>
    <property type="evidence" value="ECO:0007669"/>
    <property type="project" value="UniProtKB-UniRule"/>
</dbReference>
<keyword evidence="2" id="KW-0442">Lipid degradation</keyword>
<dbReference type="PROSITE" id="PS51635">
    <property type="entry name" value="PNPLA"/>
    <property type="match status" value="1"/>
</dbReference>
<dbReference type="InterPro" id="IPR002641">
    <property type="entry name" value="PNPLA_dom"/>
</dbReference>
<dbReference type="InterPro" id="IPR016181">
    <property type="entry name" value="Acyl_CoA_acyltransferase"/>
</dbReference>
<dbReference type="GO" id="GO:0016747">
    <property type="term" value="F:acyltransferase activity, transferring groups other than amino-acyl groups"/>
    <property type="evidence" value="ECO:0007669"/>
    <property type="project" value="InterPro"/>
</dbReference>
<dbReference type="PANTHER" id="PTHR43792">
    <property type="entry name" value="GNAT FAMILY, PUTATIVE (AFU_ORTHOLOGUE AFUA_3G00765)-RELATED-RELATED"/>
    <property type="match status" value="1"/>
</dbReference>
<organism evidence="4">
    <name type="scientific">uncultured Anaerotruncus sp</name>
    <dbReference type="NCBI Taxonomy" id="905011"/>
    <lineage>
        <taxon>Bacteria</taxon>
        <taxon>Bacillati</taxon>
        <taxon>Bacillota</taxon>
        <taxon>Clostridia</taxon>
        <taxon>Eubacteriales</taxon>
        <taxon>Oscillospiraceae</taxon>
        <taxon>Anaerotruncus</taxon>
        <taxon>environmental samples</taxon>
    </lineage>
</organism>
<feature type="short sequence motif" description="DGA/G" evidence="2">
    <location>
        <begin position="175"/>
        <end position="177"/>
    </location>
</feature>
<dbReference type="CDD" id="cd07209">
    <property type="entry name" value="Pat_hypo_Ecoli_Z1214_like"/>
    <property type="match status" value="1"/>
</dbReference>
<dbReference type="SUPFAM" id="SSF55729">
    <property type="entry name" value="Acyl-CoA N-acyltransferases (Nat)"/>
    <property type="match status" value="1"/>
</dbReference>
<proteinExistence type="predicted"/>
<feature type="active site" description="Proton acceptor" evidence="2">
    <location>
        <position position="175"/>
    </location>
</feature>
<evidence type="ECO:0000259" key="3">
    <source>
        <dbReference type="PROSITE" id="PS51635"/>
    </source>
</evidence>
<feature type="short sequence motif" description="GXSXG" evidence="2">
    <location>
        <begin position="36"/>
        <end position="40"/>
    </location>
</feature>
<dbReference type="EMBL" id="CACRSL010000003">
    <property type="protein sequence ID" value="VYS72233.1"/>
    <property type="molecule type" value="Genomic_DNA"/>
</dbReference>
<keyword evidence="1 2" id="KW-0443">Lipid metabolism</keyword>
<feature type="short sequence motif" description="GXGXXG" evidence="2">
    <location>
        <begin position="9"/>
        <end position="14"/>
    </location>
</feature>
<dbReference type="Pfam" id="PF01734">
    <property type="entry name" value="Patatin"/>
    <property type="match status" value="1"/>
</dbReference>
<dbReference type="Gene3D" id="3.40.630.30">
    <property type="match status" value="1"/>
</dbReference>
<dbReference type="InterPro" id="IPR016035">
    <property type="entry name" value="Acyl_Trfase/lysoPLipase"/>
</dbReference>
<protein>
    <submittedName>
        <fullName evidence="4">NTE family protein RssA</fullName>
    </submittedName>
</protein>
<feature type="active site" description="Nucleophile" evidence="2">
    <location>
        <position position="38"/>
    </location>
</feature>
<name>A0A6N2QUN3_9FIRM</name>
<dbReference type="Gene3D" id="3.40.1090.10">
    <property type="entry name" value="Cytosolic phospholipase A2 catalytic domain"/>
    <property type="match status" value="2"/>
</dbReference>
<dbReference type="InterPro" id="IPR000182">
    <property type="entry name" value="GNAT_dom"/>
</dbReference>
<dbReference type="GO" id="GO:0016787">
    <property type="term" value="F:hydrolase activity"/>
    <property type="evidence" value="ECO:0007669"/>
    <property type="project" value="UniProtKB-UniRule"/>
</dbReference>
<feature type="domain" description="PNPLA" evidence="3">
    <location>
        <begin position="5"/>
        <end position="188"/>
    </location>
</feature>
<sequence>MKRAIVLGGGGSRGSYQIGVWEALRELGIDYQIVTGTSIGALNGALMVQNDFEAAKSMWETIRYDSVLGSVSEGDFESLEGASKIFKSFLRDAVSKGALDIGPLENLVRTHLKEDVVRSSPIEFGLVTVEFPTIKEVELTKEEIPDGMMAEYLLASAACFPAFETRRIENSKYIDGGYRNNLPIDMAVELGANEIIAVELKSIGFIPKLQAGDVPVRYIRSYWNLGIFLNFDSPRILRNMRLGYLDTMRSYGKIEGVAYAFPLGSAQANYEAMRPVLQEMGAYLDFDVSRQARNPMEKLVKLRLSRHLKDGKRLRFDSPRVVQRAAEIAGEVLSLPPARMYEWEEFNTQLMEQMDQLERVSVEKLETLVRTVRDARSAAGLTEEIKSLDVRQIAALFCDWIDEAWNGGKNYLWLAAAAAPKEFIAAAYLYGLYLRRQGVTGKSMVTLDTRQVVLKPLTIRDLNRVHQLASDPEVAKNMRFSVHKSLEETRQMVEEYLAGAKDGSKFPFTVWAKEDGRFVGVFVIKGDHLEERPGEYEMTAFFGKNSWGHGYLTEILGAAADFVFTQLDGVCLRGYVLERTIGSQKALQRNGFVLEREIFRDGMPCKLQVHKMDRSLYEELRGHATEASGK</sequence>
<dbReference type="SUPFAM" id="SSF52151">
    <property type="entry name" value="FabD/lysophospholipase-like"/>
    <property type="match status" value="1"/>
</dbReference>
<evidence type="ECO:0000313" key="4">
    <source>
        <dbReference type="EMBL" id="VYS72233.1"/>
    </source>
</evidence>
<dbReference type="Pfam" id="PF13302">
    <property type="entry name" value="Acetyltransf_3"/>
    <property type="match status" value="1"/>
</dbReference>
<dbReference type="AlphaFoldDB" id="A0A6N2QUN3"/>
<evidence type="ECO:0000256" key="2">
    <source>
        <dbReference type="PROSITE-ProRule" id="PRU01161"/>
    </source>
</evidence>
<evidence type="ECO:0000256" key="1">
    <source>
        <dbReference type="ARBA" id="ARBA00023098"/>
    </source>
</evidence>
<gene>
    <name evidence="4" type="primary">rssA</name>
    <name evidence="4" type="ORF">AULFYP135_00021</name>
</gene>
<accession>A0A6N2QUN3</accession>
<dbReference type="InterPro" id="IPR051531">
    <property type="entry name" value="N-acetyltransferase"/>
</dbReference>